<organism evidence="2">
    <name type="scientific">marine metagenome</name>
    <dbReference type="NCBI Taxonomy" id="408172"/>
    <lineage>
        <taxon>unclassified sequences</taxon>
        <taxon>metagenomes</taxon>
        <taxon>ecological metagenomes</taxon>
    </lineage>
</organism>
<protein>
    <recommendedName>
        <fullName evidence="1">Pyridoxamine 5'-phosphate oxidase N-terminal domain-containing protein</fullName>
    </recommendedName>
</protein>
<dbReference type="InterPro" id="IPR012349">
    <property type="entry name" value="Split_barrel_FMN-bd"/>
</dbReference>
<reference evidence="2" key="1">
    <citation type="submission" date="2018-05" db="EMBL/GenBank/DDBJ databases">
        <authorList>
            <person name="Lanie J.A."/>
            <person name="Ng W.-L."/>
            <person name="Kazmierczak K.M."/>
            <person name="Andrzejewski T.M."/>
            <person name="Davidsen T.M."/>
            <person name="Wayne K.J."/>
            <person name="Tettelin H."/>
            <person name="Glass J.I."/>
            <person name="Rusch D."/>
            <person name="Podicherti R."/>
            <person name="Tsui H.-C.T."/>
            <person name="Winkler M.E."/>
        </authorList>
    </citation>
    <scope>NUCLEOTIDE SEQUENCE</scope>
</reference>
<proteinExistence type="predicted"/>
<sequence length="109" mass="11963">MTAMTKEEKQDFLAGLHVGVLSLSDDPKGPLTVPIWYDYEPGEELWFITGPNSLKGKLLKVGVRLSLMSQSEEPPYKYVSIEGPVVSIDESSDDDLLAMAVRYLGEDGG</sequence>
<dbReference type="EMBL" id="UINC01057582">
    <property type="protein sequence ID" value="SVB78892.1"/>
    <property type="molecule type" value="Genomic_DNA"/>
</dbReference>
<evidence type="ECO:0000313" key="2">
    <source>
        <dbReference type="EMBL" id="SVB78892.1"/>
    </source>
</evidence>
<feature type="non-terminal residue" evidence="2">
    <location>
        <position position="109"/>
    </location>
</feature>
<gene>
    <name evidence="2" type="ORF">METZ01_LOCUS231746</name>
</gene>
<accession>A0A382GVI0</accession>
<dbReference type="InterPro" id="IPR011576">
    <property type="entry name" value="Pyridox_Oxase_N"/>
</dbReference>
<dbReference type="AlphaFoldDB" id="A0A382GVI0"/>
<feature type="domain" description="Pyridoxamine 5'-phosphate oxidase N-terminal" evidence="1">
    <location>
        <begin position="6"/>
        <end position="99"/>
    </location>
</feature>
<dbReference type="Pfam" id="PF01243">
    <property type="entry name" value="PNPOx_N"/>
    <property type="match status" value="1"/>
</dbReference>
<name>A0A382GVI0_9ZZZZ</name>
<dbReference type="SUPFAM" id="SSF50475">
    <property type="entry name" value="FMN-binding split barrel"/>
    <property type="match status" value="1"/>
</dbReference>
<dbReference type="Gene3D" id="2.30.110.10">
    <property type="entry name" value="Electron Transport, Fmn-binding Protein, Chain A"/>
    <property type="match status" value="1"/>
</dbReference>
<feature type="non-terminal residue" evidence="2">
    <location>
        <position position="1"/>
    </location>
</feature>
<evidence type="ECO:0000259" key="1">
    <source>
        <dbReference type="Pfam" id="PF01243"/>
    </source>
</evidence>